<evidence type="ECO:0000313" key="5">
    <source>
        <dbReference type="Proteomes" id="UP000322077"/>
    </source>
</evidence>
<dbReference type="Gene3D" id="2.30.38.10">
    <property type="entry name" value="Luciferase, Domain 3"/>
    <property type="match status" value="1"/>
</dbReference>
<organism evidence="4 5">
    <name type="scientific">Sphingomonas montanisoli</name>
    <dbReference type="NCBI Taxonomy" id="2606412"/>
    <lineage>
        <taxon>Bacteria</taxon>
        <taxon>Pseudomonadati</taxon>
        <taxon>Pseudomonadota</taxon>
        <taxon>Alphaproteobacteria</taxon>
        <taxon>Sphingomonadales</taxon>
        <taxon>Sphingomonadaceae</taxon>
        <taxon>Sphingomonas</taxon>
    </lineage>
</organism>
<gene>
    <name evidence="4" type="ORF">FYJ91_18185</name>
</gene>
<feature type="compositionally biased region" description="Gly residues" evidence="1">
    <location>
        <begin position="164"/>
        <end position="175"/>
    </location>
</feature>
<accession>A0A5D9C0J8</accession>
<feature type="domain" description="AMP-dependent synthetase/ligase" evidence="2">
    <location>
        <begin position="48"/>
        <end position="466"/>
    </location>
</feature>
<dbReference type="GO" id="GO:0016878">
    <property type="term" value="F:acid-thiol ligase activity"/>
    <property type="evidence" value="ECO:0007669"/>
    <property type="project" value="UniProtKB-ARBA"/>
</dbReference>
<keyword evidence="5" id="KW-1185">Reference proteome</keyword>
<evidence type="ECO:0000259" key="3">
    <source>
        <dbReference type="Pfam" id="PF13193"/>
    </source>
</evidence>
<dbReference type="AlphaFoldDB" id="A0A5D9C0J8"/>
<feature type="region of interest" description="Disordered" evidence="1">
    <location>
        <begin position="154"/>
        <end position="193"/>
    </location>
</feature>
<evidence type="ECO:0000313" key="4">
    <source>
        <dbReference type="EMBL" id="TZG25179.1"/>
    </source>
</evidence>
<name>A0A5D9C0J8_9SPHN</name>
<evidence type="ECO:0000259" key="2">
    <source>
        <dbReference type="Pfam" id="PF00501"/>
    </source>
</evidence>
<comment type="caution">
    <text evidence="4">The sequence shown here is derived from an EMBL/GenBank/DDBJ whole genome shotgun (WGS) entry which is preliminary data.</text>
</comment>
<dbReference type="RefSeq" id="WP_149523718.1">
    <property type="nucleotide sequence ID" value="NZ_VTOU01000004.1"/>
</dbReference>
<dbReference type="PROSITE" id="PS00455">
    <property type="entry name" value="AMP_BINDING"/>
    <property type="match status" value="1"/>
</dbReference>
<dbReference type="SUPFAM" id="SSF56801">
    <property type="entry name" value="Acetyl-CoA synthetase-like"/>
    <property type="match status" value="1"/>
</dbReference>
<reference evidence="4 5" key="1">
    <citation type="submission" date="2019-08" db="EMBL/GenBank/DDBJ databases">
        <authorList>
            <person name="Wang G."/>
            <person name="Xu Z."/>
        </authorList>
    </citation>
    <scope>NUCLEOTIDE SEQUENCE [LARGE SCALE GENOMIC DNA]</scope>
    <source>
        <strain evidence="4 5">ZX</strain>
    </source>
</reference>
<dbReference type="Gene3D" id="3.40.50.980">
    <property type="match status" value="3"/>
</dbReference>
<dbReference type="Pfam" id="PF13193">
    <property type="entry name" value="AMP-binding_C"/>
    <property type="match status" value="1"/>
</dbReference>
<protein>
    <submittedName>
        <fullName evidence="4">AMP-binding protein</fullName>
    </submittedName>
</protein>
<dbReference type="InterPro" id="IPR020845">
    <property type="entry name" value="AMP-binding_CS"/>
</dbReference>
<evidence type="ECO:0000256" key="1">
    <source>
        <dbReference type="SAM" id="MobiDB-lite"/>
    </source>
</evidence>
<dbReference type="InterPro" id="IPR050237">
    <property type="entry name" value="ATP-dep_AMP-bd_enzyme"/>
</dbReference>
<dbReference type="Proteomes" id="UP000322077">
    <property type="component" value="Unassembled WGS sequence"/>
</dbReference>
<dbReference type="InterPro" id="IPR045851">
    <property type="entry name" value="AMP-bd_C_sf"/>
</dbReference>
<proteinExistence type="predicted"/>
<dbReference type="Gene3D" id="3.30.300.30">
    <property type="match status" value="1"/>
</dbReference>
<dbReference type="InterPro" id="IPR025110">
    <property type="entry name" value="AMP-bd_C"/>
</dbReference>
<dbReference type="PANTHER" id="PTHR43767">
    <property type="entry name" value="LONG-CHAIN-FATTY-ACID--COA LIGASE"/>
    <property type="match status" value="1"/>
</dbReference>
<dbReference type="EMBL" id="VTOU01000004">
    <property type="protein sequence ID" value="TZG25179.1"/>
    <property type="molecule type" value="Genomic_DNA"/>
</dbReference>
<feature type="domain" description="AMP-binding enzyme C-terminal" evidence="3">
    <location>
        <begin position="516"/>
        <end position="592"/>
    </location>
</feature>
<dbReference type="InterPro" id="IPR000873">
    <property type="entry name" value="AMP-dep_synth/lig_dom"/>
</dbReference>
<dbReference type="Pfam" id="PF00501">
    <property type="entry name" value="AMP-binding"/>
    <property type="match status" value="1"/>
</dbReference>
<sequence>MSGAIDRAEAMRRVMAPGSDWEVVTETVDGEPLRLFRGFARTLPELYQRALDTYGDRILFVDGDVHFTYADIFGESARLAVALRDRFGVGEGTRVGIVMQNCREYLTSFTAVTMLGGVGVLINSRGAGGEIARAIEDTDCALVIGDGKRIARLLAATNPPPPGGGGAKGDGGGGSETFSEPPSSPSVNCADTSPWRGRIERAMPLIVTEGDLPGATSYGDLVAAVPETPFFARPADPGELAAMMFTSGTTGRPKGAALSHRSMLAGLSVSSFSNAVAAEMTRAAMGPAAEPMLARQQATIMIAPLFHVSGLHNVYLRTLAAGGRIYRLARWNPEQAIRLIAEHAIASIGCVPTMMWDILRSPIFGDHDLSSLRSIGAGGAPFPDNLVREMKEKLPNCTIGMGYGMTESNGAGTNIAGPDLAARPGAVGRPNPLTDIRVVDDHAEPLPQGETGEIAMRGSVVMQGYFGNAAATAAKIVDGWLLTGDVGRFDADGYLHLVDRKTQMIISGGENIYCAEVEAALSTHPDVREVVAVGVPDDRLGEALVAAIVAQPGVTIDADALDAHVRTRLADYKAPRDYVIQSDPFDRTANAKIDRRAVTQMVRARFAAETSA</sequence>
<dbReference type="PANTHER" id="PTHR43767:SF1">
    <property type="entry name" value="NONRIBOSOMAL PEPTIDE SYNTHASE PES1 (EUROFUNG)-RELATED"/>
    <property type="match status" value="1"/>
</dbReference>